<keyword evidence="5" id="KW-0411">Iron-sulfur</keyword>
<dbReference type="Proteomes" id="UP000237819">
    <property type="component" value="Unassembled WGS sequence"/>
</dbReference>
<proteinExistence type="predicted"/>
<protein>
    <submittedName>
        <fullName evidence="6">Xanthan lyase</fullName>
    </submittedName>
</protein>
<evidence type="ECO:0000313" key="7">
    <source>
        <dbReference type="Proteomes" id="UP000237819"/>
    </source>
</evidence>
<dbReference type="OrthoDB" id="287984at2"/>
<dbReference type="AlphaFoldDB" id="A0A2S8GDI2"/>
<dbReference type="GO" id="GO:0016829">
    <property type="term" value="F:lyase activity"/>
    <property type="evidence" value="ECO:0007669"/>
    <property type="project" value="UniProtKB-KW"/>
</dbReference>
<accession>A0A2S8GDI2</accession>
<keyword evidence="2" id="KW-0479">Metal-binding</keyword>
<keyword evidence="6" id="KW-0456">Lyase</keyword>
<dbReference type="EMBL" id="PUHZ01000025">
    <property type="protein sequence ID" value="PQO42522.1"/>
    <property type="molecule type" value="Genomic_DNA"/>
</dbReference>
<evidence type="ECO:0000256" key="1">
    <source>
        <dbReference type="ARBA" id="ARBA00022485"/>
    </source>
</evidence>
<dbReference type="PANTHER" id="PTHR43498:SF1">
    <property type="entry name" value="COB--COM HETERODISULFIDE REDUCTASE IRON-SULFUR SUBUNIT A"/>
    <property type="match status" value="1"/>
</dbReference>
<dbReference type="InterPro" id="IPR039650">
    <property type="entry name" value="HdrA-like"/>
</dbReference>
<sequence length="551" mass="60353">MLVALLVASPASTIAAEPASYDVVVYGGTSAGVIAAAQTKRMGKSAVVVSPDEHLGGLSSSGLGLTDSGRQNAIGGLSLEFYHRVYQHYAQPDAWKFQTPEAYLAQAEARRASNTTNETWWIFEPHVAEDVFESFVDEFDIPILRGEYLDREKGVAMEGQRIVSITTLSGKKLIGKMFVDATYEGDLMAAAGVSFTVGRESNDKYGEVGNGVEVAMNNKNHRFKVAVDPYVRPGDKSSGLVWGMHDGGPGKEGSGDHRVQAYCYRMCMSRVPENSVPFPKPEGYDESMFELLFRNFEAGDLRVPLHPGPAPNGKTDTNNNGAFSTDNIGMNYDYPEASYEERDAILKQHTLYQQGLMWTLANHPRVPQSVRDAMAKWGLAKDEFVENGNWPYQIYVRESRRMVSDYVQTEHDCRRLRICEDSVGLGSYNMDSHNTQRFVTAKGTVQNEGDVQVATGGSYAISYRSIIPKHGEATNLLVPCCLSSSHIAYGSIRMEPVFMILGQSAATAAALAIDQQVPLQELAYADLKAKLVADGQQLVPAGKPKTIQSAK</sequence>
<dbReference type="GO" id="GO:0046872">
    <property type="term" value="F:metal ion binding"/>
    <property type="evidence" value="ECO:0007669"/>
    <property type="project" value="UniProtKB-KW"/>
</dbReference>
<dbReference type="SUPFAM" id="SSF51905">
    <property type="entry name" value="FAD/NAD(P)-binding domain"/>
    <property type="match status" value="1"/>
</dbReference>
<keyword evidence="1" id="KW-0004">4Fe-4S</keyword>
<gene>
    <name evidence="6" type="ORF">C5Y93_27085</name>
</gene>
<comment type="caution">
    <text evidence="6">The sequence shown here is derived from an EMBL/GenBank/DDBJ whole genome shotgun (WGS) entry which is preliminary data.</text>
</comment>
<organism evidence="6 7">
    <name type="scientific">Blastopirellula marina</name>
    <dbReference type="NCBI Taxonomy" id="124"/>
    <lineage>
        <taxon>Bacteria</taxon>
        <taxon>Pseudomonadati</taxon>
        <taxon>Planctomycetota</taxon>
        <taxon>Planctomycetia</taxon>
        <taxon>Pirellulales</taxon>
        <taxon>Pirellulaceae</taxon>
        <taxon>Blastopirellula</taxon>
    </lineage>
</organism>
<keyword evidence="3" id="KW-0560">Oxidoreductase</keyword>
<dbReference type="Pfam" id="PF12831">
    <property type="entry name" value="FAD_oxidored"/>
    <property type="match status" value="1"/>
</dbReference>
<evidence type="ECO:0000256" key="4">
    <source>
        <dbReference type="ARBA" id="ARBA00023004"/>
    </source>
</evidence>
<keyword evidence="4" id="KW-0408">Iron</keyword>
<evidence type="ECO:0000256" key="5">
    <source>
        <dbReference type="ARBA" id="ARBA00023014"/>
    </source>
</evidence>
<reference evidence="6 7" key="1">
    <citation type="submission" date="2018-02" db="EMBL/GenBank/DDBJ databases">
        <title>Comparative genomes isolates from brazilian mangrove.</title>
        <authorList>
            <person name="Araujo J.E."/>
            <person name="Taketani R.G."/>
            <person name="Silva M.C.P."/>
            <person name="Loureco M.V."/>
            <person name="Andreote F.D."/>
        </authorList>
    </citation>
    <scope>NUCLEOTIDE SEQUENCE [LARGE SCALE GENOMIC DNA]</scope>
    <source>
        <strain evidence="6 7">Nap-Phe MGV</strain>
    </source>
</reference>
<name>A0A2S8GDI2_9BACT</name>
<evidence type="ECO:0000256" key="2">
    <source>
        <dbReference type="ARBA" id="ARBA00022723"/>
    </source>
</evidence>
<dbReference type="GO" id="GO:0016491">
    <property type="term" value="F:oxidoreductase activity"/>
    <property type="evidence" value="ECO:0007669"/>
    <property type="project" value="UniProtKB-KW"/>
</dbReference>
<evidence type="ECO:0000313" key="6">
    <source>
        <dbReference type="EMBL" id="PQO42522.1"/>
    </source>
</evidence>
<evidence type="ECO:0000256" key="3">
    <source>
        <dbReference type="ARBA" id="ARBA00023002"/>
    </source>
</evidence>
<dbReference type="PANTHER" id="PTHR43498">
    <property type="entry name" value="FERREDOXIN:COB-COM HETERODISULFIDE REDUCTASE SUBUNIT A"/>
    <property type="match status" value="1"/>
</dbReference>
<dbReference type="InterPro" id="IPR036188">
    <property type="entry name" value="FAD/NAD-bd_sf"/>
</dbReference>
<dbReference type="GO" id="GO:0051539">
    <property type="term" value="F:4 iron, 4 sulfur cluster binding"/>
    <property type="evidence" value="ECO:0007669"/>
    <property type="project" value="UniProtKB-KW"/>
</dbReference>